<keyword evidence="3" id="KW-1185">Reference proteome</keyword>
<reference evidence="2 3" key="1">
    <citation type="journal article" date="2019" name="Int. J. Syst. Evol. Microbiol.">
        <title>The Global Catalogue of Microorganisms (GCM) 10K type strain sequencing project: providing services to taxonomists for standard genome sequencing and annotation.</title>
        <authorList>
            <consortium name="The Broad Institute Genomics Platform"/>
            <consortium name="The Broad Institute Genome Sequencing Center for Infectious Disease"/>
            <person name="Wu L."/>
            <person name="Ma J."/>
        </authorList>
    </citation>
    <scope>NUCLEOTIDE SEQUENCE [LARGE SCALE GENOMIC DNA]</scope>
    <source>
        <strain evidence="2 3">Y73</strain>
    </source>
</reference>
<sequence length="106" mass="11033">MLALVVAYGVVVNGLSMYAWDEVHARTRATMDGAEPDREFTVHRLSPETKADLLGAFGIAAGVVAVTVVGVVAFRYAGLDERTAVVLAGGELAAGNAGTLLRQCLT</sequence>
<keyword evidence="1" id="KW-0472">Membrane</keyword>
<organism evidence="2 3">
    <name type="scientific">Halorubrum trueperi</name>
    <dbReference type="NCBI Taxonomy" id="2004704"/>
    <lineage>
        <taxon>Archaea</taxon>
        <taxon>Methanobacteriati</taxon>
        <taxon>Methanobacteriota</taxon>
        <taxon>Stenosarchaea group</taxon>
        <taxon>Halobacteria</taxon>
        <taxon>Halobacteriales</taxon>
        <taxon>Haloferacaceae</taxon>
        <taxon>Halorubrum</taxon>
    </lineage>
</organism>
<dbReference type="AlphaFoldDB" id="A0ABD5UGV9"/>
<gene>
    <name evidence="2" type="ORF">ACFQEY_01490</name>
</gene>
<proteinExistence type="predicted"/>
<keyword evidence="1" id="KW-0812">Transmembrane</keyword>
<dbReference type="Proteomes" id="UP001596333">
    <property type="component" value="Unassembled WGS sequence"/>
</dbReference>
<keyword evidence="1" id="KW-1133">Transmembrane helix</keyword>
<dbReference type="RefSeq" id="WP_379764085.1">
    <property type="nucleotide sequence ID" value="NZ_JBHSXI010000001.1"/>
</dbReference>
<evidence type="ECO:0000256" key="1">
    <source>
        <dbReference type="SAM" id="Phobius"/>
    </source>
</evidence>
<protein>
    <recommendedName>
        <fullName evidence="4">ABC transporter permease</fullName>
    </recommendedName>
</protein>
<evidence type="ECO:0000313" key="3">
    <source>
        <dbReference type="Proteomes" id="UP001596333"/>
    </source>
</evidence>
<dbReference type="EMBL" id="JBHSXI010000001">
    <property type="protein sequence ID" value="MFC6887730.1"/>
    <property type="molecule type" value="Genomic_DNA"/>
</dbReference>
<feature type="transmembrane region" description="Helical" evidence="1">
    <location>
        <begin position="53"/>
        <end position="74"/>
    </location>
</feature>
<name>A0ABD5UGV9_9EURY</name>
<evidence type="ECO:0008006" key="4">
    <source>
        <dbReference type="Google" id="ProtNLM"/>
    </source>
</evidence>
<evidence type="ECO:0000313" key="2">
    <source>
        <dbReference type="EMBL" id="MFC6887730.1"/>
    </source>
</evidence>
<comment type="caution">
    <text evidence="2">The sequence shown here is derived from an EMBL/GenBank/DDBJ whole genome shotgun (WGS) entry which is preliminary data.</text>
</comment>
<accession>A0ABD5UGV9</accession>